<comment type="caution">
    <text evidence="2">The sequence shown here is derived from an EMBL/GenBank/DDBJ whole genome shotgun (WGS) entry which is preliminary data.</text>
</comment>
<name>A0A5D8ZIC8_9FLAO</name>
<organism evidence="2 3">
    <name type="scientific">Chryseobacterium panacisoli</name>
    <dbReference type="NCBI Taxonomy" id="1807141"/>
    <lineage>
        <taxon>Bacteria</taxon>
        <taxon>Pseudomonadati</taxon>
        <taxon>Bacteroidota</taxon>
        <taxon>Flavobacteriia</taxon>
        <taxon>Flavobacteriales</taxon>
        <taxon>Weeksellaceae</taxon>
        <taxon>Chryseobacterium group</taxon>
        <taxon>Chryseobacterium</taxon>
    </lineage>
</organism>
<keyword evidence="1" id="KW-0732">Signal</keyword>
<dbReference type="Proteomes" id="UP000323884">
    <property type="component" value="Unassembled WGS sequence"/>
</dbReference>
<accession>A0A5D8ZIC8</accession>
<reference evidence="2 3" key="1">
    <citation type="submission" date="2019-08" db="EMBL/GenBank/DDBJ databases">
        <title>Draft genome sequence of Chryseobacterium sp. Gsoil 183.</title>
        <authorList>
            <person name="Im W.-T."/>
        </authorList>
    </citation>
    <scope>NUCLEOTIDE SEQUENCE [LARGE SCALE GENOMIC DNA]</scope>
    <source>
        <strain evidence="2 3">Gsoil 183</strain>
    </source>
</reference>
<evidence type="ECO:0000313" key="2">
    <source>
        <dbReference type="EMBL" id="TZF93772.1"/>
    </source>
</evidence>
<proteinExistence type="predicted"/>
<sequence length="284" mass="29946">MNKKLILSITLLLTGFVYSQVGINTNNPSATLDLVSKGNTSSTKAMEINNAAAKEMVTILNNGNVGIGQSLPTASLHVKNLVSPAFRLEDGTQGAGKVLTSDTNGNSSWVYPALKAISGNLPTSLVSFSSYGTGNPPNISMYTGGYINLPPGKWLISFGSIASMGQNDRINTTDAQLWCTAFLSDSNAGAGTITADYISAYTGQRGSGGSIGRGMNRTMVIGSIAVNNVNGGNKTYYLWANQELETAPAGPSQININGTSTAGYWINLFGNGNWERYFYAIPIQ</sequence>
<protein>
    <submittedName>
        <fullName evidence="2">Uncharacterized protein</fullName>
    </submittedName>
</protein>
<dbReference type="OrthoDB" id="1227422at2"/>
<evidence type="ECO:0000313" key="3">
    <source>
        <dbReference type="Proteomes" id="UP000323884"/>
    </source>
</evidence>
<gene>
    <name evidence="2" type="ORF">FW781_18985</name>
</gene>
<dbReference type="AlphaFoldDB" id="A0A5D8ZIC8"/>
<dbReference type="RefSeq" id="WP_149388853.1">
    <property type="nucleotide sequence ID" value="NZ_VTRU01000005.1"/>
</dbReference>
<feature type="signal peptide" evidence="1">
    <location>
        <begin position="1"/>
        <end position="19"/>
    </location>
</feature>
<feature type="chain" id="PRO_5023149571" evidence="1">
    <location>
        <begin position="20"/>
        <end position="284"/>
    </location>
</feature>
<dbReference type="EMBL" id="VTRU01000005">
    <property type="protein sequence ID" value="TZF93772.1"/>
    <property type="molecule type" value="Genomic_DNA"/>
</dbReference>
<keyword evidence="3" id="KW-1185">Reference proteome</keyword>
<evidence type="ECO:0000256" key="1">
    <source>
        <dbReference type="SAM" id="SignalP"/>
    </source>
</evidence>